<proteinExistence type="predicted"/>
<name>A0A375E1Q5_9BURK</name>
<protein>
    <submittedName>
        <fullName evidence="1">Uncharacterized protein</fullName>
    </submittedName>
</protein>
<dbReference type="EMBL" id="OFTH01000014">
    <property type="protein sequence ID" value="SOZ56139.1"/>
    <property type="molecule type" value="Genomic_DNA"/>
</dbReference>
<gene>
    <name evidence="1" type="ORF">CBM2613_A210025</name>
</gene>
<comment type="caution">
    <text evidence="1">The sequence shown here is derived from an EMBL/GenBank/DDBJ whole genome shotgun (WGS) entry which is preliminary data.</text>
</comment>
<accession>A0A375E1Q5</accession>
<sequence>MSNINFFHGDIPWISVAGPAVPPDPGYPCIHNARARR</sequence>
<reference evidence="1" key="1">
    <citation type="submission" date="2018-01" db="EMBL/GenBank/DDBJ databases">
        <authorList>
            <person name="Clerissi C."/>
        </authorList>
    </citation>
    <scope>NUCLEOTIDE SEQUENCE</scope>
    <source>
        <strain evidence="1">Cupriavidus taiwanensis STM 8556</strain>
    </source>
</reference>
<organism evidence="1">
    <name type="scientific">Cupriavidus taiwanensis</name>
    <dbReference type="NCBI Taxonomy" id="164546"/>
    <lineage>
        <taxon>Bacteria</taxon>
        <taxon>Pseudomonadati</taxon>
        <taxon>Pseudomonadota</taxon>
        <taxon>Betaproteobacteria</taxon>
        <taxon>Burkholderiales</taxon>
        <taxon>Burkholderiaceae</taxon>
        <taxon>Cupriavidus</taxon>
    </lineage>
</organism>
<evidence type="ECO:0000313" key="1">
    <source>
        <dbReference type="EMBL" id="SOZ56139.1"/>
    </source>
</evidence>
<dbReference type="AlphaFoldDB" id="A0A375E1Q5"/>
<dbReference type="Proteomes" id="UP000256952">
    <property type="component" value="Chromosome CBM2613_a"/>
</dbReference>